<dbReference type="PANTHER" id="PTHR38460">
    <property type="entry name" value="TAUTOMERASE YOLI-RELATED"/>
    <property type="match status" value="1"/>
</dbReference>
<dbReference type="RefSeq" id="WP_201654616.1">
    <property type="nucleotide sequence ID" value="NZ_CP068047.1"/>
</dbReference>
<dbReference type="EMBL" id="CP068047">
    <property type="protein sequence ID" value="QQR35282.1"/>
    <property type="molecule type" value="Genomic_DNA"/>
</dbReference>
<evidence type="ECO:0000313" key="1">
    <source>
        <dbReference type="EMBL" id="QQR35282.1"/>
    </source>
</evidence>
<gene>
    <name evidence="1" type="ORF">JI749_13045</name>
</gene>
<proteinExistence type="predicted"/>
<keyword evidence="2" id="KW-1185">Reference proteome</keyword>
<dbReference type="Pfam" id="PF14552">
    <property type="entry name" value="Tautomerase_2"/>
    <property type="match status" value="1"/>
</dbReference>
<name>A0ABX7BUR0_9HYPH</name>
<dbReference type="InterPro" id="IPR014347">
    <property type="entry name" value="Tautomerase/MIF_sf"/>
</dbReference>
<accession>A0ABX7BUR0</accession>
<evidence type="ECO:0000313" key="2">
    <source>
        <dbReference type="Proteomes" id="UP000595460"/>
    </source>
</evidence>
<sequence length="128" mass="14144">MPSTRVDIIKGWLGDRRADFLDAIHRALVEGIRIPENDRDIRLTEFDPANVIKPVGTSPRHTNIEITLLTGRSLEAKRRLYAALVTHLAPFGLAPGDIKVALIEVDAQNWGLRGLPASDIDLGFKVDV</sequence>
<dbReference type="Proteomes" id="UP000595460">
    <property type="component" value="Chromosome"/>
</dbReference>
<dbReference type="SUPFAM" id="SSF55331">
    <property type="entry name" value="Tautomerase/MIF"/>
    <property type="match status" value="1"/>
</dbReference>
<protein>
    <submittedName>
        <fullName evidence="1">Tautomerase family protein</fullName>
    </submittedName>
</protein>
<dbReference type="Gene3D" id="3.30.429.10">
    <property type="entry name" value="Macrophage Migration Inhibitory Factor"/>
    <property type="match status" value="1"/>
</dbReference>
<reference evidence="1 2" key="1">
    <citation type="submission" date="2021-01" db="EMBL/GenBank/DDBJ databases">
        <title>Genome seq and assembly of Devosia sp. G19.</title>
        <authorList>
            <person name="Chhetri G."/>
        </authorList>
    </citation>
    <scope>NUCLEOTIDE SEQUENCE [LARGE SCALE GENOMIC DNA]</scope>
    <source>
        <strain evidence="1 2">G19</strain>
    </source>
</reference>
<dbReference type="PANTHER" id="PTHR38460:SF1">
    <property type="entry name" value="TAUTOMERASE YOLI-RELATED"/>
    <property type="match status" value="1"/>
</dbReference>
<dbReference type="InterPro" id="IPR037479">
    <property type="entry name" value="Tauto_MSAD"/>
</dbReference>
<organism evidence="1 2">
    <name type="scientific">Devosia oryziradicis</name>
    <dbReference type="NCBI Taxonomy" id="2801335"/>
    <lineage>
        <taxon>Bacteria</taxon>
        <taxon>Pseudomonadati</taxon>
        <taxon>Pseudomonadota</taxon>
        <taxon>Alphaproteobacteria</taxon>
        <taxon>Hyphomicrobiales</taxon>
        <taxon>Devosiaceae</taxon>
        <taxon>Devosia</taxon>
    </lineage>
</organism>